<dbReference type="EMBL" id="CAKASE010000076">
    <property type="protein sequence ID" value="CAG9577715.1"/>
    <property type="molecule type" value="Genomic_DNA"/>
</dbReference>
<dbReference type="SMART" id="SM00479">
    <property type="entry name" value="EXOIII"/>
    <property type="match status" value="1"/>
</dbReference>
<dbReference type="InterPro" id="IPR013520">
    <property type="entry name" value="Ribonucl_H"/>
</dbReference>
<dbReference type="InterPro" id="IPR036397">
    <property type="entry name" value="RNaseH_sf"/>
</dbReference>
<evidence type="ECO:0000313" key="12">
    <source>
        <dbReference type="Proteomes" id="UP000789524"/>
    </source>
</evidence>
<feature type="domain" description="Exonuclease" evidence="10">
    <location>
        <begin position="3"/>
        <end position="157"/>
    </location>
</feature>
<evidence type="ECO:0000256" key="3">
    <source>
        <dbReference type="ARBA" id="ARBA00016937"/>
    </source>
</evidence>
<name>A0A8J2QZU5_9NEOP</name>
<dbReference type="SUPFAM" id="SSF53098">
    <property type="entry name" value="Ribonuclease H-like"/>
    <property type="match status" value="1"/>
</dbReference>
<comment type="function">
    <text evidence="9">Exoribonuclease involved in ribosome biosynthesis. Involved in the processing of ITS1, the internal transcribed spacer localized between the 18S and 5.8S rRNAs.</text>
</comment>
<comment type="caution">
    <text evidence="11">The sequence shown here is derived from an EMBL/GenBank/DDBJ whole genome shotgun (WGS) entry which is preliminary data.</text>
</comment>
<dbReference type="Pfam" id="PF00929">
    <property type="entry name" value="RNase_T"/>
    <property type="match status" value="1"/>
</dbReference>
<keyword evidence="5" id="KW-0540">Nuclease</keyword>
<keyword evidence="7" id="KW-0269">Exonuclease</keyword>
<dbReference type="CDD" id="cd06144">
    <property type="entry name" value="REX4_like"/>
    <property type="match status" value="1"/>
</dbReference>
<sequence length="157" mass="18021">MNPVIALDCEMVGSGNRSILAKVSVVDDECRALLNWFVKPTEIVTDYRSSVHGITARDLEGGQSFDTVQRYVAELLKGRILVGHSLDFDLEVLNLPHPEHNKRDFAKIPTFMKNGLPRSLKDLAREHLNKNIQEGHHDSLEDARTCMELYKKFYRQW</sequence>
<keyword evidence="4" id="KW-0698">rRNA processing</keyword>
<gene>
    <name evidence="11" type="ORF">DCHRY22_LOCUS12522</name>
</gene>
<dbReference type="Gene3D" id="3.30.420.10">
    <property type="entry name" value="Ribonuclease H-like superfamily/Ribonuclease H"/>
    <property type="match status" value="1"/>
</dbReference>
<evidence type="ECO:0000259" key="10">
    <source>
        <dbReference type="SMART" id="SM00479"/>
    </source>
</evidence>
<dbReference type="GO" id="GO:0008408">
    <property type="term" value="F:3'-5' exonuclease activity"/>
    <property type="evidence" value="ECO:0007669"/>
    <property type="project" value="InterPro"/>
</dbReference>
<organism evidence="11 12">
    <name type="scientific">Danaus chrysippus</name>
    <name type="common">African queen</name>
    <dbReference type="NCBI Taxonomy" id="151541"/>
    <lineage>
        <taxon>Eukaryota</taxon>
        <taxon>Metazoa</taxon>
        <taxon>Ecdysozoa</taxon>
        <taxon>Arthropoda</taxon>
        <taxon>Hexapoda</taxon>
        <taxon>Insecta</taxon>
        <taxon>Pterygota</taxon>
        <taxon>Neoptera</taxon>
        <taxon>Endopterygota</taxon>
        <taxon>Lepidoptera</taxon>
        <taxon>Glossata</taxon>
        <taxon>Ditrysia</taxon>
        <taxon>Papilionoidea</taxon>
        <taxon>Nymphalidae</taxon>
        <taxon>Danainae</taxon>
        <taxon>Danaini</taxon>
        <taxon>Danaina</taxon>
        <taxon>Danaus</taxon>
        <taxon>Anosia</taxon>
    </lineage>
</organism>
<keyword evidence="6" id="KW-0378">Hydrolase</keyword>
<keyword evidence="8" id="KW-0539">Nucleus</keyword>
<dbReference type="PANTHER" id="PTHR12801">
    <property type="entry name" value="RNA EXONUCLEASE REXO1 / RECO3 FAMILY MEMBER-RELATED"/>
    <property type="match status" value="1"/>
</dbReference>
<dbReference type="InterPro" id="IPR047021">
    <property type="entry name" value="REXO1/3/4-like"/>
</dbReference>
<evidence type="ECO:0000256" key="2">
    <source>
        <dbReference type="ARBA" id="ARBA00010489"/>
    </source>
</evidence>
<dbReference type="PANTHER" id="PTHR12801:SF45">
    <property type="entry name" value="RNA EXONUCLEASE 4"/>
    <property type="match status" value="1"/>
</dbReference>
<accession>A0A8J2QZU5</accession>
<evidence type="ECO:0000256" key="8">
    <source>
        <dbReference type="ARBA" id="ARBA00023242"/>
    </source>
</evidence>
<evidence type="ECO:0000313" key="11">
    <source>
        <dbReference type="EMBL" id="CAG9577715.1"/>
    </source>
</evidence>
<protein>
    <recommendedName>
        <fullName evidence="3">RNA exonuclease 4</fullName>
    </recommendedName>
</protein>
<evidence type="ECO:0000256" key="7">
    <source>
        <dbReference type="ARBA" id="ARBA00022839"/>
    </source>
</evidence>
<comment type="similarity">
    <text evidence="2">Belongs to the REXO4 family.</text>
</comment>
<dbReference type="OrthoDB" id="8191639at2759"/>
<dbReference type="Proteomes" id="UP000789524">
    <property type="component" value="Unassembled WGS sequence"/>
</dbReference>
<proteinExistence type="inferred from homology"/>
<dbReference type="GO" id="GO:0006364">
    <property type="term" value="P:rRNA processing"/>
    <property type="evidence" value="ECO:0007669"/>
    <property type="project" value="UniProtKB-KW"/>
</dbReference>
<evidence type="ECO:0000256" key="6">
    <source>
        <dbReference type="ARBA" id="ARBA00022801"/>
    </source>
</evidence>
<dbReference type="GO" id="GO:0005634">
    <property type="term" value="C:nucleus"/>
    <property type="evidence" value="ECO:0007669"/>
    <property type="project" value="UniProtKB-SubCell"/>
</dbReference>
<evidence type="ECO:0000256" key="1">
    <source>
        <dbReference type="ARBA" id="ARBA00004123"/>
    </source>
</evidence>
<reference evidence="11" key="1">
    <citation type="submission" date="2021-09" db="EMBL/GenBank/DDBJ databases">
        <authorList>
            <person name="Martin H S."/>
        </authorList>
    </citation>
    <scope>NUCLEOTIDE SEQUENCE</scope>
</reference>
<evidence type="ECO:0000256" key="9">
    <source>
        <dbReference type="ARBA" id="ARBA00025599"/>
    </source>
</evidence>
<comment type="subcellular location">
    <subcellularLocation>
        <location evidence="1">Nucleus</location>
    </subcellularLocation>
</comment>
<evidence type="ECO:0000256" key="5">
    <source>
        <dbReference type="ARBA" id="ARBA00022722"/>
    </source>
</evidence>
<dbReference type="InterPro" id="IPR012337">
    <property type="entry name" value="RNaseH-like_sf"/>
</dbReference>
<dbReference type="AlphaFoldDB" id="A0A8J2QZU5"/>
<keyword evidence="12" id="KW-1185">Reference proteome</keyword>
<dbReference type="GO" id="GO:0003676">
    <property type="term" value="F:nucleic acid binding"/>
    <property type="evidence" value="ECO:0007669"/>
    <property type="project" value="InterPro"/>
</dbReference>
<dbReference type="InterPro" id="IPR037431">
    <property type="entry name" value="REX4_DEDDh_dom"/>
</dbReference>
<evidence type="ECO:0000256" key="4">
    <source>
        <dbReference type="ARBA" id="ARBA00022552"/>
    </source>
</evidence>